<comment type="caution">
    <text evidence="3">The sequence shown here is derived from an EMBL/GenBank/DDBJ whole genome shotgun (WGS) entry which is preliminary data.</text>
</comment>
<dbReference type="Pfam" id="PF00296">
    <property type="entry name" value="Bac_luciferase"/>
    <property type="match status" value="1"/>
</dbReference>
<evidence type="ECO:0000256" key="1">
    <source>
        <dbReference type="SAM" id="MobiDB-lite"/>
    </source>
</evidence>
<evidence type="ECO:0000313" key="4">
    <source>
        <dbReference type="Proteomes" id="UP001597542"/>
    </source>
</evidence>
<protein>
    <submittedName>
        <fullName evidence="3">LLM class flavin-dependent oxidoreductase</fullName>
    </submittedName>
</protein>
<dbReference type="Proteomes" id="UP001597542">
    <property type="component" value="Unassembled WGS sequence"/>
</dbReference>
<dbReference type="EMBL" id="JBHUKQ010000010">
    <property type="protein sequence ID" value="MFD2481545.1"/>
    <property type="molecule type" value="Genomic_DNA"/>
</dbReference>
<feature type="region of interest" description="Disordered" evidence="1">
    <location>
        <begin position="1"/>
        <end position="31"/>
    </location>
</feature>
<proteinExistence type="predicted"/>
<dbReference type="InterPro" id="IPR036661">
    <property type="entry name" value="Luciferase-like_sf"/>
</dbReference>
<reference evidence="4" key="1">
    <citation type="journal article" date="2019" name="Int. J. Syst. Evol. Microbiol.">
        <title>The Global Catalogue of Microorganisms (GCM) 10K type strain sequencing project: providing services to taxonomists for standard genome sequencing and annotation.</title>
        <authorList>
            <consortium name="The Broad Institute Genomics Platform"/>
            <consortium name="The Broad Institute Genome Sequencing Center for Infectious Disease"/>
            <person name="Wu L."/>
            <person name="Ma J."/>
        </authorList>
    </citation>
    <scope>NUCLEOTIDE SEQUENCE [LARGE SCALE GENOMIC DNA]</scope>
    <source>
        <strain evidence="4">CGMCC 4.7638</strain>
    </source>
</reference>
<dbReference type="RefSeq" id="WP_344273522.1">
    <property type="nucleotide sequence ID" value="NZ_BAAAHV010000011.1"/>
</dbReference>
<dbReference type="InterPro" id="IPR011251">
    <property type="entry name" value="Luciferase-like_dom"/>
</dbReference>
<name>A0ABW5HYA5_9PSEU</name>
<dbReference type="SUPFAM" id="SSF51679">
    <property type="entry name" value="Bacterial luciferase-like"/>
    <property type="match status" value="1"/>
</dbReference>
<dbReference type="Gene3D" id="3.20.20.30">
    <property type="entry name" value="Luciferase-like domain"/>
    <property type="match status" value="1"/>
</dbReference>
<accession>A0ABW5HYA5</accession>
<organism evidence="3 4">
    <name type="scientific">Amycolatopsis albidoflavus</name>
    <dbReference type="NCBI Taxonomy" id="102226"/>
    <lineage>
        <taxon>Bacteria</taxon>
        <taxon>Bacillati</taxon>
        <taxon>Actinomycetota</taxon>
        <taxon>Actinomycetes</taxon>
        <taxon>Pseudonocardiales</taxon>
        <taxon>Pseudonocardiaceae</taxon>
        <taxon>Amycolatopsis</taxon>
    </lineage>
</organism>
<evidence type="ECO:0000259" key="2">
    <source>
        <dbReference type="Pfam" id="PF00296"/>
    </source>
</evidence>
<feature type="domain" description="Luciferase-like" evidence="2">
    <location>
        <begin position="28"/>
        <end position="79"/>
    </location>
</feature>
<gene>
    <name evidence="3" type="ORF">ACFSUT_14780</name>
</gene>
<keyword evidence="4" id="KW-1185">Reference proteome</keyword>
<sequence>MSPPALSARRNSPPNRAVLSPRRRARLRSRPANPVPDALAELARAAECCGYDSVWAPEVRATDPFGLLAWIGARTTTIRSSWCAMRGRCIARAGVVANRASGRSELR</sequence>
<evidence type="ECO:0000313" key="3">
    <source>
        <dbReference type="EMBL" id="MFD2481545.1"/>
    </source>
</evidence>